<gene>
    <name evidence="1" type="ORF">GKD17_12220</name>
</gene>
<dbReference type="AlphaFoldDB" id="A0A858XNQ7"/>
<organism evidence="1 2">
    <name type="scientific">Phocaeicola dorei</name>
    <dbReference type="NCBI Taxonomy" id="357276"/>
    <lineage>
        <taxon>Bacteria</taxon>
        <taxon>Pseudomonadati</taxon>
        <taxon>Bacteroidota</taxon>
        <taxon>Bacteroidia</taxon>
        <taxon>Bacteroidales</taxon>
        <taxon>Bacteroidaceae</taxon>
        <taxon>Phocaeicola</taxon>
    </lineage>
</organism>
<protein>
    <submittedName>
        <fullName evidence="1">Uncharacterized protein</fullName>
    </submittedName>
</protein>
<name>A0A858XNQ7_9BACT</name>
<dbReference type="RefSeq" id="WP_007835207.1">
    <property type="nucleotide sequence ID" value="NZ_CP046176.1"/>
</dbReference>
<reference evidence="1 2" key="1">
    <citation type="submission" date="2019-11" db="EMBL/GenBank/DDBJ databases">
        <title>Complete genome sequence of Bacteroides dorei DSM 17855.</title>
        <authorList>
            <person name="Russell J.T."/>
        </authorList>
    </citation>
    <scope>NUCLEOTIDE SEQUENCE [LARGE SCALE GENOMIC DNA]</scope>
    <source>
        <strain evidence="1 2">DSM 17855</strain>
    </source>
</reference>
<sequence length="525" mass="61685">MDKHEIITRLNEITSYFSFGRILGYISFFETVGIESQLKHGQESNRDRLLSTEIDFLCGLWLQNVNLAKNWDIIKDEEIRKEVYGLMDDLHNLYRDSQDFGDLFVENYFYEGDLAYNWQYIKFAKEKYNEQILSFKLREEYEFDTTVIESTFNKIITTLENQIRKRINEKRRKNEYVCPLNLFTIKPNKIRKIFSPEEQNILKRMSYKLGDKLPDKICDITDYNYFKQYPIIKLPDDRGLFIVNTNSLAAAINETPYYWLSEDKSFHKKLADLRGRTAEDIVYKIIKRRFHISSYNHILIKRSKSSDPITDIDAMLCNNEMGIVFQVKSKRLTELSKRGCVTSIKEDYQKAVTEAFNQGLKCIECLNHASEYYSLRKADMTFAENLKLLNVCITLDSFPGMSSLNYLNQPKDSKVPVIAMSVYELDIIFYLFQSDSIMDYFKFRSKCAQYGIYGLNEIYYIGAYISDYLGEGIKLQGNKICREYALYVDYLVKKAKHGSYCNKDIDCDIHSLVNQYPINSPITCK</sequence>
<dbReference type="EMBL" id="CP046176">
    <property type="protein sequence ID" value="QJR77096.1"/>
    <property type="molecule type" value="Genomic_DNA"/>
</dbReference>
<dbReference type="Proteomes" id="UP000500949">
    <property type="component" value="Chromosome"/>
</dbReference>
<accession>A0A858XNQ7</accession>
<proteinExistence type="predicted"/>
<dbReference type="GeneID" id="93447442"/>
<evidence type="ECO:0000313" key="2">
    <source>
        <dbReference type="Proteomes" id="UP000500949"/>
    </source>
</evidence>
<evidence type="ECO:0000313" key="1">
    <source>
        <dbReference type="EMBL" id="QJR77096.1"/>
    </source>
</evidence>